<dbReference type="InterPro" id="IPR013328">
    <property type="entry name" value="6PGD_dom2"/>
</dbReference>
<dbReference type="InterPro" id="IPR013752">
    <property type="entry name" value="KPA_reductase"/>
</dbReference>
<evidence type="ECO:0000259" key="7">
    <source>
        <dbReference type="Pfam" id="PF08546"/>
    </source>
</evidence>
<evidence type="ECO:0000256" key="3">
    <source>
        <dbReference type="ARBA" id="ARBA00022857"/>
    </source>
</evidence>
<dbReference type="PANTHER" id="PTHR43765">
    <property type="entry name" value="2-DEHYDROPANTOATE 2-REDUCTASE-RELATED"/>
    <property type="match status" value="1"/>
</dbReference>
<name>A0A644YQ86_9ZZZZ</name>
<dbReference type="GO" id="GO:0015940">
    <property type="term" value="P:pantothenate biosynthetic process"/>
    <property type="evidence" value="ECO:0007669"/>
    <property type="project" value="InterPro"/>
</dbReference>
<dbReference type="InterPro" id="IPR008927">
    <property type="entry name" value="6-PGluconate_DH-like_C_sf"/>
</dbReference>
<dbReference type="GO" id="GO:0050661">
    <property type="term" value="F:NADP binding"/>
    <property type="evidence" value="ECO:0007669"/>
    <property type="project" value="TreeGrafter"/>
</dbReference>
<feature type="domain" description="Ketopantoate reductase C-terminal" evidence="7">
    <location>
        <begin position="189"/>
        <end position="308"/>
    </location>
</feature>
<evidence type="ECO:0000256" key="5">
    <source>
        <dbReference type="ARBA" id="ARBA00032024"/>
    </source>
</evidence>
<dbReference type="PANTHER" id="PTHR43765:SF2">
    <property type="entry name" value="2-DEHYDROPANTOATE 2-REDUCTASE"/>
    <property type="match status" value="1"/>
</dbReference>
<dbReference type="EC" id="1.1.1.169" evidence="2"/>
<dbReference type="Pfam" id="PF02558">
    <property type="entry name" value="ApbA"/>
    <property type="match status" value="1"/>
</dbReference>
<evidence type="ECO:0000259" key="6">
    <source>
        <dbReference type="Pfam" id="PF02558"/>
    </source>
</evidence>
<feature type="domain" description="Ketopantoate reductase N-terminal" evidence="6">
    <location>
        <begin position="3"/>
        <end position="146"/>
    </location>
</feature>
<dbReference type="InterPro" id="IPR050838">
    <property type="entry name" value="Ketopantoate_reductase"/>
</dbReference>
<accession>A0A644YQ86</accession>
<evidence type="ECO:0000313" key="8">
    <source>
        <dbReference type="EMBL" id="MPM30630.1"/>
    </source>
</evidence>
<dbReference type="EMBL" id="VSSQ01005842">
    <property type="protein sequence ID" value="MPM30630.1"/>
    <property type="molecule type" value="Genomic_DNA"/>
</dbReference>
<comment type="caution">
    <text evidence="8">The sequence shown here is derived from an EMBL/GenBank/DDBJ whole genome shotgun (WGS) entry which is preliminary data.</text>
</comment>
<gene>
    <name evidence="8" type="primary">panE_9</name>
    <name evidence="8" type="ORF">SDC9_77180</name>
</gene>
<dbReference type="InterPro" id="IPR036291">
    <property type="entry name" value="NAD(P)-bd_dom_sf"/>
</dbReference>
<proteinExistence type="inferred from homology"/>
<dbReference type="Pfam" id="PF08546">
    <property type="entry name" value="ApbA_C"/>
    <property type="match status" value="1"/>
</dbReference>
<dbReference type="FunFam" id="1.10.1040.10:FF:000017">
    <property type="entry name" value="2-dehydropantoate 2-reductase"/>
    <property type="match status" value="1"/>
</dbReference>
<evidence type="ECO:0000256" key="4">
    <source>
        <dbReference type="ARBA" id="ARBA00023002"/>
    </source>
</evidence>
<dbReference type="Gene3D" id="3.40.50.720">
    <property type="entry name" value="NAD(P)-binding Rossmann-like Domain"/>
    <property type="match status" value="1"/>
</dbReference>
<keyword evidence="3" id="KW-0521">NADP</keyword>
<dbReference type="GO" id="GO:0008677">
    <property type="term" value="F:2-dehydropantoate 2-reductase activity"/>
    <property type="evidence" value="ECO:0007669"/>
    <property type="project" value="UniProtKB-EC"/>
</dbReference>
<reference evidence="8" key="1">
    <citation type="submission" date="2019-08" db="EMBL/GenBank/DDBJ databases">
        <authorList>
            <person name="Kucharzyk K."/>
            <person name="Murdoch R.W."/>
            <person name="Higgins S."/>
            <person name="Loffler F."/>
        </authorList>
    </citation>
    <scope>NUCLEOTIDE SEQUENCE</scope>
</reference>
<sequence>MKIAIMGTGAMACLFGARMIQAGHEVWLVSGWKEQVEKIRFSGLVLSEEGQEDTVLHPNVTLRAGDVVSDGIAPDLVMISSKGYQTAHTVQNALEIIGTETRVLTLQNGMGNAETIAGFVSGDRVFFGAASVAADLPELGHVKDTTNRNRSPLISIIPFTRKMDDFGVELGKLFQSMGYNTDASVVAEKYVWKKLCVNSCANAIAGISQLENSVFSNDQDGFILINQVCEEVCAVANAKGIDLPYEETRAYIHFTLYNQHHHVSMCQDMHHKRPTEIDFINGAVVRMAKELGIPVPVNQTLLHLVRLISKNYDSQWID</sequence>
<dbReference type="SUPFAM" id="SSF48179">
    <property type="entry name" value="6-phosphogluconate dehydrogenase C-terminal domain-like"/>
    <property type="match status" value="1"/>
</dbReference>
<dbReference type="InterPro" id="IPR013332">
    <property type="entry name" value="KPR_N"/>
</dbReference>
<dbReference type="SUPFAM" id="SSF51735">
    <property type="entry name" value="NAD(P)-binding Rossmann-fold domains"/>
    <property type="match status" value="1"/>
</dbReference>
<dbReference type="GO" id="GO:0005737">
    <property type="term" value="C:cytoplasm"/>
    <property type="evidence" value="ECO:0007669"/>
    <property type="project" value="TreeGrafter"/>
</dbReference>
<protein>
    <recommendedName>
        <fullName evidence="2">2-dehydropantoate 2-reductase</fullName>
        <ecNumber evidence="2">1.1.1.169</ecNumber>
    </recommendedName>
    <alternativeName>
        <fullName evidence="5">Ketopantoate reductase</fullName>
    </alternativeName>
</protein>
<dbReference type="InterPro" id="IPR003710">
    <property type="entry name" value="ApbA"/>
</dbReference>
<evidence type="ECO:0000256" key="1">
    <source>
        <dbReference type="ARBA" id="ARBA00007870"/>
    </source>
</evidence>
<evidence type="ECO:0000256" key="2">
    <source>
        <dbReference type="ARBA" id="ARBA00013014"/>
    </source>
</evidence>
<organism evidence="8">
    <name type="scientific">bioreactor metagenome</name>
    <dbReference type="NCBI Taxonomy" id="1076179"/>
    <lineage>
        <taxon>unclassified sequences</taxon>
        <taxon>metagenomes</taxon>
        <taxon>ecological metagenomes</taxon>
    </lineage>
</organism>
<dbReference type="NCBIfam" id="TIGR00745">
    <property type="entry name" value="apbA_panE"/>
    <property type="match status" value="1"/>
</dbReference>
<keyword evidence="4 8" id="KW-0560">Oxidoreductase</keyword>
<comment type="similarity">
    <text evidence="1">Belongs to the ketopantoate reductase family.</text>
</comment>
<dbReference type="AlphaFoldDB" id="A0A644YQ86"/>
<dbReference type="Gene3D" id="1.10.1040.10">
    <property type="entry name" value="N-(1-d-carboxylethyl)-l-norvaline Dehydrogenase, domain 2"/>
    <property type="match status" value="1"/>
</dbReference>